<dbReference type="EMBL" id="JADLZT010000006">
    <property type="protein sequence ID" value="MBF6024847.1"/>
    <property type="molecule type" value="Genomic_DNA"/>
</dbReference>
<keyword evidence="3" id="KW-1185">Reference proteome</keyword>
<evidence type="ECO:0000256" key="1">
    <source>
        <dbReference type="SAM" id="Phobius"/>
    </source>
</evidence>
<protein>
    <submittedName>
        <fullName evidence="2">Uncharacterized protein</fullName>
    </submittedName>
</protein>
<feature type="transmembrane region" description="Helical" evidence="1">
    <location>
        <begin position="149"/>
        <end position="167"/>
    </location>
</feature>
<reference evidence="2 3" key="1">
    <citation type="submission" date="2020-11" db="EMBL/GenBank/DDBJ databases">
        <title>Draft Genome Sequence and Secondary Metabolite Biosynthetic Potential of the Lysobacter niastensis Type strain DSM 18481.</title>
        <authorList>
            <person name="Turrini P."/>
            <person name="Artuso I."/>
            <person name="Tescari M."/>
            <person name="Lugli G.A."/>
            <person name="Frangipani E."/>
            <person name="Ventura M."/>
            <person name="Visca P."/>
        </authorList>
    </citation>
    <scope>NUCLEOTIDE SEQUENCE [LARGE SCALE GENOMIC DNA]</scope>
    <source>
        <strain evidence="2 3">DSM 18481</strain>
    </source>
</reference>
<evidence type="ECO:0000313" key="2">
    <source>
        <dbReference type="EMBL" id="MBF6024847.1"/>
    </source>
</evidence>
<name>A0ABS0BAH7_9GAMM</name>
<evidence type="ECO:0000313" key="3">
    <source>
        <dbReference type="Proteomes" id="UP001429984"/>
    </source>
</evidence>
<organism evidence="2 3">
    <name type="scientific">Lysobacter niastensis</name>
    <dbReference type="NCBI Taxonomy" id="380629"/>
    <lineage>
        <taxon>Bacteria</taxon>
        <taxon>Pseudomonadati</taxon>
        <taxon>Pseudomonadota</taxon>
        <taxon>Gammaproteobacteria</taxon>
        <taxon>Lysobacterales</taxon>
        <taxon>Lysobacteraceae</taxon>
        <taxon>Lysobacter</taxon>
    </lineage>
</organism>
<sequence length="209" mass="23188">MELLSALKNEVFRPLASVVLPGVLALAPYVIVTCNLIPDVFKFYQSQATWFLIVVLACGTVAGMLLEDIGSSIERGIDRCMDLEYLYGHDKVWLAYLSDGTTDNNGRRFLGAAVTRLKFLNSLMPALFFFAIGIVWLHCQTGLWKDSSVFIFCLCALGLLSWMFRASTELSEVALDDSFLPAQAGGPTKGIRRKRDHGSKDAPLRICDR</sequence>
<keyword evidence="1" id="KW-0812">Transmembrane</keyword>
<dbReference type="Proteomes" id="UP001429984">
    <property type="component" value="Unassembled WGS sequence"/>
</dbReference>
<feature type="transmembrane region" description="Helical" evidence="1">
    <location>
        <begin position="119"/>
        <end position="137"/>
    </location>
</feature>
<feature type="transmembrane region" description="Helical" evidence="1">
    <location>
        <begin position="15"/>
        <end position="37"/>
    </location>
</feature>
<accession>A0ABS0BAH7</accession>
<comment type="caution">
    <text evidence="2">The sequence shown here is derived from an EMBL/GenBank/DDBJ whole genome shotgun (WGS) entry which is preliminary data.</text>
</comment>
<keyword evidence="1" id="KW-0472">Membrane</keyword>
<proteinExistence type="predicted"/>
<gene>
    <name evidence="2" type="ORF">IU514_12505</name>
</gene>
<keyword evidence="1" id="KW-1133">Transmembrane helix</keyword>
<dbReference type="RefSeq" id="WP_194931430.1">
    <property type="nucleotide sequence ID" value="NZ_JADLZT010000006.1"/>
</dbReference>
<feature type="transmembrane region" description="Helical" evidence="1">
    <location>
        <begin position="49"/>
        <end position="66"/>
    </location>
</feature>